<reference evidence="1 2" key="1">
    <citation type="submission" date="2016-03" db="EMBL/GenBank/DDBJ databases">
        <authorList>
            <person name="Ploux O."/>
        </authorList>
    </citation>
    <scope>NUCLEOTIDE SEQUENCE [LARGE SCALE GENOMIC DNA]</scope>
    <source>
        <strain evidence="1 2">URUG2</strain>
    </source>
</reference>
<keyword evidence="2" id="KW-1185">Reference proteome</keyword>
<evidence type="ECO:0000313" key="2">
    <source>
        <dbReference type="Proteomes" id="UP000225277"/>
    </source>
</evidence>
<dbReference type="Proteomes" id="UP000225277">
    <property type="component" value="Unassembled WGS sequence"/>
</dbReference>
<gene>
    <name evidence="1" type="ORF">RCC_04693</name>
</gene>
<dbReference type="AlphaFoldDB" id="A0A2D3UUI8"/>
<organism evidence="1 2">
    <name type="scientific">Ramularia collo-cygni</name>
    <dbReference type="NCBI Taxonomy" id="112498"/>
    <lineage>
        <taxon>Eukaryota</taxon>
        <taxon>Fungi</taxon>
        <taxon>Dikarya</taxon>
        <taxon>Ascomycota</taxon>
        <taxon>Pezizomycotina</taxon>
        <taxon>Dothideomycetes</taxon>
        <taxon>Dothideomycetidae</taxon>
        <taxon>Mycosphaerellales</taxon>
        <taxon>Mycosphaerellaceae</taxon>
        <taxon>Ramularia</taxon>
    </lineage>
</organism>
<proteinExistence type="predicted"/>
<dbReference type="EMBL" id="FJUY01000006">
    <property type="protein sequence ID" value="CZT18848.1"/>
    <property type="molecule type" value="Genomic_DNA"/>
</dbReference>
<protein>
    <submittedName>
        <fullName evidence="1">Uncharacterized protein</fullName>
    </submittedName>
</protein>
<name>A0A2D3UUI8_9PEZI</name>
<dbReference type="RefSeq" id="XP_023625738.1">
    <property type="nucleotide sequence ID" value="XM_023769970.1"/>
</dbReference>
<sequence length="147" mass="16828">MSFLFRGPSPTITHRVPHGRPTCASLPVRLTISRTANPTDILLQHTIRVFIECDEDFSSFKSDCHWNFDRIVRRAKLNTEQASEWTYSIYFEQGTGVMQSEPINEKNWEECRGVLLDQACGLKTVARVDIEFETLPPCLPALERNGE</sequence>
<accession>A0A2D3UUI8</accession>
<dbReference type="GeneID" id="35599864"/>
<evidence type="ECO:0000313" key="1">
    <source>
        <dbReference type="EMBL" id="CZT18848.1"/>
    </source>
</evidence>